<gene>
    <name evidence="2" type="ORF">LJ657_45685</name>
</gene>
<comment type="caution">
    <text evidence="2">The sequence shown here is derived from an EMBL/GenBank/DDBJ whole genome shotgun (WGS) entry which is preliminary data.</text>
</comment>
<evidence type="ECO:0000313" key="3">
    <source>
        <dbReference type="Proteomes" id="UP001108029"/>
    </source>
</evidence>
<feature type="region of interest" description="Disordered" evidence="1">
    <location>
        <begin position="1"/>
        <end position="27"/>
    </location>
</feature>
<dbReference type="EMBL" id="JAJSBI010000045">
    <property type="protein sequence ID" value="MCD9880712.1"/>
    <property type="molecule type" value="Genomic_DNA"/>
</dbReference>
<dbReference type="RefSeq" id="WP_232655635.1">
    <property type="nucleotide sequence ID" value="NZ_JAJSBI010000045.1"/>
</dbReference>
<accession>A0A9Q3VZS9</accession>
<protein>
    <submittedName>
        <fullName evidence="2">Uncharacterized protein</fullName>
    </submittedName>
</protein>
<dbReference type="Proteomes" id="UP001108029">
    <property type="component" value="Unassembled WGS sequence"/>
</dbReference>
<dbReference type="AlphaFoldDB" id="A0A9Q3VZS9"/>
<evidence type="ECO:0000256" key="1">
    <source>
        <dbReference type="SAM" id="MobiDB-lite"/>
    </source>
</evidence>
<organism evidence="2 3">
    <name type="scientific">Streptomyces guryensis</name>
    <dbReference type="NCBI Taxonomy" id="2886947"/>
    <lineage>
        <taxon>Bacteria</taxon>
        <taxon>Bacillati</taxon>
        <taxon>Actinomycetota</taxon>
        <taxon>Actinomycetes</taxon>
        <taxon>Kitasatosporales</taxon>
        <taxon>Streptomycetaceae</taxon>
        <taxon>Streptomyces</taxon>
    </lineage>
</organism>
<evidence type="ECO:0000313" key="2">
    <source>
        <dbReference type="EMBL" id="MCD9880712.1"/>
    </source>
</evidence>
<reference evidence="2" key="1">
    <citation type="submission" date="2021-12" db="EMBL/GenBank/DDBJ databases">
        <authorList>
            <person name="Lee J.-H."/>
            <person name="Kim S.-B."/>
        </authorList>
    </citation>
    <scope>NUCLEOTIDE SEQUENCE</scope>
    <source>
        <strain evidence="2">NR30</strain>
    </source>
</reference>
<keyword evidence="3" id="KW-1185">Reference proteome</keyword>
<sequence length="125" mass="13342">MSFGPPPSMYTRLAPPAQPPRPERRPKWPPALLALVLVAAAGTGGRLLWGAGHGTKTPTGAATGQGLLDIRETVEKKPANTTGKMAFRFSVCDLCPGEHYEMPGMWATDKFLAKGINKTVVTRTA</sequence>
<name>A0A9Q3VZS9_9ACTN</name>
<proteinExistence type="predicted"/>